<comment type="caution">
    <text evidence="1">The sequence shown here is derived from an EMBL/GenBank/DDBJ whole genome shotgun (WGS) entry which is preliminary data.</text>
</comment>
<dbReference type="Proteomes" id="UP000271937">
    <property type="component" value="Unassembled WGS sequence"/>
</dbReference>
<protein>
    <submittedName>
        <fullName evidence="1">Glyoxalase</fullName>
    </submittedName>
</protein>
<evidence type="ECO:0000313" key="2">
    <source>
        <dbReference type="Proteomes" id="UP000271937"/>
    </source>
</evidence>
<evidence type="ECO:0000313" key="1">
    <source>
        <dbReference type="EMBL" id="RRJ93384.1"/>
    </source>
</evidence>
<reference evidence="1 2" key="1">
    <citation type="submission" date="2018-11" db="EMBL/GenBank/DDBJ databases">
        <title>Flavobacterium sp. nov., YIM 102600 draft genome.</title>
        <authorList>
            <person name="Li G."/>
            <person name="Jiang Y."/>
        </authorList>
    </citation>
    <scope>NUCLEOTIDE SEQUENCE [LARGE SCALE GENOMIC DNA]</scope>
    <source>
        <strain evidence="1 2">YIM 102600</strain>
    </source>
</reference>
<organism evidence="1 2">
    <name type="scientific">Flavobacterium macacae</name>
    <dbReference type="NCBI Taxonomy" id="2488993"/>
    <lineage>
        <taxon>Bacteria</taxon>
        <taxon>Pseudomonadati</taxon>
        <taxon>Bacteroidota</taxon>
        <taxon>Flavobacteriia</taxon>
        <taxon>Flavobacteriales</taxon>
        <taxon>Flavobacteriaceae</taxon>
        <taxon>Flavobacterium</taxon>
    </lineage>
</organism>
<sequence length="132" mass="15799">MENRDAFIAEFRRETLGTVSSQSSPDEVFQNQVLRPILKLQNDLFIEVFKNYISKYKNDFYSYSVEKKITYIENSIHKDIKFRNSLKGIVIGLFTIQEYNTYIQNSSSLNKRMMNMLMERLKNQMQLFELQE</sequence>
<name>A0A3P3WFD8_9FLAO</name>
<dbReference type="OrthoDB" id="1271679at2"/>
<accession>A0A3P3WFD8</accession>
<dbReference type="EMBL" id="RQVR01000003">
    <property type="protein sequence ID" value="RRJ93384.1"/>
    <property type="molecule type" value="Genomic_DNA"/>
</dbReference>
<dbReference type="AlphaFoldDB" id="A0A3P3WFD8"/>
<dbReference type="RefSeq" id="WP_125011700.1">
    <property type="nucleotide sequence ID" value="NZ_RQVR01000003.1"/>
</dbReference>
<proteinExistence type="predicted"/>
<gene>
    <name evidence="1" type="ORF">EG849_03485</name>
</gene>
<keyword evidence="2" id="KW-1185">Reference proteome</keyword>